<dbReference type="InterPro" id="IPR024930">
    <property type="entry name" value="Skp_dom_sf"/>
</dbReference>
<dbReference type="PANTHER" id="PTHR35089:SF1">
    <property type="entry name" value="CHAPERONE PROTEIN SKP"/>
    <property type="match status" value="1"/>
</dbReference>
<dbReference type="Proteomes" id="UP000652681">
    <property type="component" value="Unassembled WGS sequence"/>
</dbReference>
<evidence type="ECO:0000313" key="4">
    <source>
        <dbReference type="EMBL" id="MBC9811757.1"/>
    </source>
</evidence>
<evidence type="ECO:0000256" key="3">
    <source>
        <dbReference type="SAM" id="Coils"/>
    </source>
</evidence>
<dbReference type="InterPro" id="IPR005632">
    <property type="entry name" value="Chaperone_Skp"/>
</dbReference>
<feature type="coiled-coil region" evidence="3">
    <location>
        <begin position="49"/>
        <end position="125"/>
    </location>
</feature>
<protein>
    <submittedName>
        <fullName evidence="4">OmpH family outer membrane protein</fullName>
    </submittedName>
</protein>
<comment type="similarity">
    <text evidence="1">Belongs to the Skp family.</text>
</comment>
<dbReference type="GO" id="GO:0051082">
    <property type="term" value="F:unfolded protein binding"/>
    <property type="evidence" value="ECO:0007669"/>
    <property type="project" value="InterPro"/>
</dbReference>
<accession>A0A8J6PBF7</accession>
<dbReference type="EMBL" id="JACVEL010000002">
    <property type="protein sequence ID" value="MBC9811757.1"/>
    <property type="molecule type" value="Genomic_DNA"/>
</dbReference>
<dbReference type="AlphaFoldDB" id="A0A8J6PBF7"/>
<keyword evidence="3" id="KW-0175">Coiled coil</keyword>
<dbReference type="PANTHER" id="PTHR35089">
    <property type="entry name" value="CHAPERONE PROTEIN SKP"/>
    <property type="match status" value="1"/>
</dbReference>
<dbReference type="RefSeq" id="WP_216713624.1">
    <property type="nucleotide sequence ID" value="NZ_JACVEL010000002.1"/>
</dbReference>
<dbReference type="PROSITE" id="PS51257">
    <property type="entry name" value="PROKAR_LIPOPROTEIN"/>
    <property type="match status" value="1"/>
</dbReference>
<gene>
    <name evidence="4" type="ORF">H9Y05_04635</name>
</gene>
<name>A0A8J6PBF7_9FLAO</name>
<evidence type="ECO:0000256" key="2">
    <source>
        <dbReference type="ARBA" id="ARBA00022729"/>
    </source>
</evidence>
<dbReference type="SUPFAM" id="SSF111384">
    <property type="entry name" value="OmpH-like"/>
    <property type="match status" value="1"/>
</dbReference>
<dbReference type="Gene3D" id="3.30.910.20">
    <property type="entry name" value="Skp domain"/>
    <property type="match status" value="1"/>
</dbReference>
<keyword evidence="5" id="KW-1185">Reference proteome</keyword>
<evidence type="ECO:0000256" key="1">
    <source>
        <dbReference type="ARBA" id="ARBA00009091"/>
    </source>
</evidence>
<dbReference type="GO" id="GO:0005829">
    <property type="term" value="C:cytosol"/>
    <property type="evidence" value="ECO:0007669"/>
    <property type="project" value="TreeGrafter"/>
</dbReference>
<reference evidence="4" key="1">
    <citation type="submission" date="2020-09" db="EMBL/GenBank/DDBJ databases">
        <title>Taishania pollutisoli gen. nov., sp. nov., Isolated from Tetrabromobisphenol A-Contaminated Soil.</title>
        <authorList>
            <person name="Chen Q."/>
        </authorList>
    </citation>
    <scope>NUCLEOTIDE SEQUENCE</scope>
    <source>
        <strain evidence="4">CZZ-1</strain>
    </source>
</reference>
<proteinExistence type="inferred from homology"/>
<keyword evidence="2" id="KW-0732">Signal</keyword>
<evidence type="ECO:0000313" key="5">
    <source>
        <dbReference type="Proteomes" id="UP000652681"/>
    </source>
</evidence>
<organism evidence="4 5">
    <name type="scientific">Taishania pollutisoli</name>
    <dbReference type="NCBI Taxonomy" id="2766479"/>
    <lineage>
        <taxon>Bacteria</taxon>
        <taxon>Pseudomonadati</taxon>
        <taxon>Bacteroidota</taxon>
        <taxon>Flavobacteriia</taxon>
        <taxon>Flavobacteriales</taxon>
        <taxon>Crocinitomicaceae</taxon>
        <taxon>Taishania</taxon>
    </lineage>
</organism>
<comment type="caution">
    <text evidence="4">The sequence shown here is derived from an EMBL/GenBank/DDBJ whole genome shotgun (WGS) entry which is preliminary data.</text>
</comment>
<dbReference type="GO" id="GO:0050821">
    <property type="term" value="P:protein stabilization"/>
    <property type="evidence" value="ECO:0007669"/>
    <property type="project" value="TreeGrafter"/>
</dbReference>
<dbReference type="Pfam" id="PF03938">
    <property type="entry name" value="OmpH"/>
    <property type="match status" value="1"/>
</dbReference>
<sequence length="196" mass="21770">MKKLLFVGAVAASLVACKSGKKEDKAEQADIKTEAANIEGGVKIAYYILDSVAENFDVYKTELEVFEKEGAKLQAQLEGMQAEYQSVYVSYEDGARKQILTPNQMASYEQKLGALQQKMGDFQNTKMVAFQQKQMDATTAIQNKITKYSEEFSKQNGIDLFFVSGTGTQIAYANPGMDLTVKFVAYMNEQEKTVGK</sequence>
<dbReference type="SMART" id="SM00935">
    <property type="entry name" value="OmpH"/>
    <property type="match status" value="1"/>
</dbReference>